<evidence type="ECO:0000256" key="5">
    <source>
        <dbReference type="RuleBase" id="RU361201"/>
    </source>
</evidence>
<accession>C1MSX9</accession>
<keyword evidence="4 5" id="KW-0072">Autophagy</keyword>
<dbReference type="Proteomes" id="UP000001876">
    <property type="component" value="Unassembled WGS sequence"/>
</dbReference>
<dbReference type="EMBL" id="GG663739">
    <property type="protein sequence ID" value="EEH56854.1"/>
    <property type="molecule type" value="Genomic_DNA"/>
</dbReference>
<dbReference type="GeneID" id="9684199"/>
<organism evidence="7">
    <name type="scientific">Micromonas pusilla (strain CCMP1545)</name>
    <name type="common">Picoplanktonic green alga</name>
    <dbReference type="NCBI Taxonomy" id="564608"/>
    <lineage>
        <taxon>Eukaryota</taxon>
        <taxon>Viridiplantae</taxon>
        <taxon>Chlorophyta</taxon>
        <taxon>Mamiellophyceae</taxon>
        <taxon>Mamiellales</taxon>
        <taxon>Mamiellaceae</taxon>
        <taxon>Micromonas</taxon>
    </lineage>
</organism>
<dbReference type="Gene3D" id="3.10.20.90">
    <property type="entry name" value="Phosphatidylinositol 3-kinase Catalytic Subunit, Chain A, domain 1"/>
    <property type="match status" value="1"/>
</dbReference>
<dbReference type="GO" id="GO:0000422">
    <property type="term" value="P:autophagy of mitochondrion"/>
    <property type="evidence" value="ECO:0007669"/>
    <property type="project" value="TreeGrafter"/>
</dbReference>
<gene>
    <name evidence="6" type="ORF">MICPUCDRAFT_9616</name>
</gene>
<evidence type="ECO:0000256" key="2">
    <source>
        <dbReference type="ARBA" id="ARBA00022499"/>
    </source>
</evidence>
<reference evidence="6 7" key="1">
    <citation type="journal article" date="2009" name="Science">
        <title>Green evolution and dynamic adaptations revealed by genomes of the marine picoeukaryotes Micromonas.</title>
        <authorList>
            <person name="Worden A.Z."/>
            <person name="Lee J.H."/>
            <person name="Mock T."/>
            <person name="Rouze P."/>
            <person name="Simmons M.P."/>
            <person name="Aerts A.L."/>
            <person name="Allen A.E."/>
            <person name="Cuvelier M.L."/>
            <person name="Derelle E."/>
            <person name="Everett M.V."/>
            <person name="Foulon E."/>
            <person name="Grimwood J."/>
            <person name="Gundlach H."/>
            <person name="Henrissat B."/>
            <person name="Napoli C."/>
            <person name="McDonald S.M."/>
            <person name="Parker M.S."/>
            <person name="Rombauts S."/>
            <person name="Salamov A."/>
            <person name="Von Dassow P."/>
            <person name="Badger J.H."/>
            <person name="Coutinho P.M."/>
            <person name="Demir E."/>
            <person name="Dubchak I."/>
            <person name="Gentemann C."/>
            <person name="Eikrem W."/>
            <person name="Gready J.E."/>
            <person name="John U."/>
            <person name="Lanier W."/>
            <person name="Lindquist E.A."/>
            <person name="Lucas S."/>
            <person name="Mayer K.F."/>
            <person name="Moreau H."/>
            <person name="Not F."/>
            <person name="Otillar R."/>
            <person name="Panaud O."/>
            <person name="Pangilinan J."/>
            <person name="Paulsen I."/>
            <person name="Piegu B."/>
            <person name="Poliakov A."/>
            <person name="Robbens S."/>
            <person name="Schmutz J."/>
            <person name="Toulza E."/>
            <person name="Wyss T."/>
            <person name="Zelensky A."/>
            <person name="Zhou K."/>
            <person name="Armbrust E.V."/>
            <person name="Bhattacharya D."/>
            <person name="Goodenough U.W."/>
            <person name="Van de Peer Y."/>
            <person name="Grigoriev I.V."/>
        </authorList>
    </citation>
    <scope>NUCLEOTIDE SEQUENCE [LARGE SCALE GENOMIC DNA]</scope>
    <source>
        <strain evidence="6 7">CCMP1545</strain>
    </source>
</reference>
<evidence type="ECO:0000256" key="4">
    <source>
        <dbReference type="ARBA" id="ARBA00023006"/>
    </source>
</evidence>
<comment type="similarity">
    <text evidence="1 5">Belongs to the ATG12 family.</text>
</comment>
<evidence type="ECO:0000313" key="7">
    <source>
        <dbReference type="Proteomes" id="UP000001876"/>
    </source>
</evidence>
<comment type="subunit">
    <text evidence="5">Forms a conjugate with ATG5.</text>
</comment>
<dbReference type="InterPro" id="IPR029071">
    <property type="entry name" value="Ubiquitin-like_domsf"/>
</dbReference>
<dbReference type="Pfam" id="PF04110">
    <property type="entry name" value="APG12"/>
    <property type="match status" value="1"/>
</dbReference>
<evidence type="ECO:0000256" key="1">
    <source>
        <dbReference type="ARBA" id="ARBA00007778"/>
    </source>
</evidence>
<dbReference type="InterPro" id="IPR007242">
    <property type="entry name" value="Atg12"/>
</dbReference>
<dbReference type="GO" id="GO:0061723">
    <property type="term" value="P:glycophagy"/>
    <property type="evidence" value="ECO:0007669"/>
    <property type="project" value="TreeGrafter"/>
</dbReference>
<feature type="non-terminal residue" evidence="6">
    <location>
        <position position="1"/>
    </location>
</feature>
<dbReference type="FunFam" id="3.10.20.90:FF:000150">
    <property type="entry name" value="Ubiquitin-like protein ATG12"/>
    <property type="match status" value="1"/>
</dbReference>
<dbReference type="SUPFAM" id="SSF54236">
    <property type="entry name" value="Ubiquitin-like"/>
    <property type="match status" value="1"/>
</dbReference>
<proteinExistence type="inferred from homology"/>
<dbReference type="PANTHER" id="PTHR13385">
    <property type="entry name" value="AUTOPHAGY PROTEIN 12"/>
    <property type="match status" value="1"/>
</dbReference>
<dbReference type="eggNOG" id="KOG3439">
    <property type="taxonomic scope" value="Eukaryota"/>
</dbReference>
<dbReference type="OMA" id="EHIYLYI"/>
<feature type="non-terminal residue" evidence="6">
    <location>
        <position position="84"/>
    </location>
</feature>
<dbReference type="GO" id="GO:0034274">
    <property type="term" value="C:Atg12-Atg5-Atg16 complex"/>
    <property type="evidence" value="ECO:0007669"/>
    <property type="project" value="TreeGrafter"/>
</dbReference>
<dbReference type="GO" id="GO:0034727">
    <property type="term" value="P:piecemeal microautophagy of the nucleus"/>
    <property type="evidence" value="ECO:0007669"/>
    <property type="project" value="TreeGrafter"/>
</dbReference>
<protein>
    <recommendedName>
        <fullName evidence="5">Ubiquitin-like protein ATG12</fullName>
    </recommendedName>
</protein>
<dbReference type="GO" id="GO:0097352">
    <property type="term" value="P:autophagosome maturation"/>
    <property type="evidence" value="ECO:0007669"/>
    <property type="project" value="TreeGrafter"/>
</dbReference>
<keyword evidence="7" id="KW-1185">Reference proteome</keyword>
<keyword evidence="3 5" id="KW-0833">Ubl conjugation pathway</keyword>
<dbReference type="STRING" id="564608.C1MSX9"/>
<dbReference type="GO" id="GO:0019776">
    <property type="term" value="F:Atg8-family ligase activity"/>
    <property type="evidence" value="ECO:0007669"/>
    <property type="project" value="TreeGrafter"/>
</dbReference>
<dbReference type="GO" id="GO:0034045">
    <property type="term" value="C:phagophore assembly site membrane"/>
    <property type="evidence" value="ECO:0007669"/>
    <property type="project" value="TreeGrafter"/>
</dbReference>
<keyword evidence="2 5" id="KW-1017">Isopeptide bond</keyword>
<dbReference type="PANTHER" id="PTHR13385:SF0">
    <property type="entry name" value="UBIQUITIN-LIKE PROTEIN ATG12"/>
    <property type="match status" value="1"/>
</dbReference>
<dbReference type="GO" id="GO:0000045">
    <property type="term" value="P:autophagosome assembly"/>
    <property type="evidence" value="ECO:0007669"/>
    <property type="project" value="InterPro"/>
</dbReference>
<dbReference type="AlphaFoldDB" id="C1MSX9"/>
<sequence length="84" mass="9315">KVVVLLKATGDAPILKQNKFKVNASDPFAKVVQFLSAQLGRKRVFVYLNSAFTPSYDESVANLYAWHGVEGKLVVNYALQQAWG</sequence>
<name>C1MSX9_MICPC</name>
<dbReference type="GO" id="GO:0000421">
    <property type="term" value="C:autophagosome membrane"/>
    <property type="evidence" value="ECO:0007669"/>
    <property type="project" value="TreeGrafter"/>
</dbReference>
<dbReference type="CDD" id="cd01612">
    <property type="entry name" value="Ubl_ATG12"/>
    <property type="match status" value="1"/>
</dbReference>
<dbReference type="KEGG" id="mpp:MICPUCDRAFT_9616"/>
<evidence type="ECO:0000256" key="3">
    <source>
        <dbReference type="ARBA" id="ARBA00022786"/>
    </source>
</evidence>
<dbReference type="RefSeq" id="XP_003058399.1">
    <property type="nucleotide sequence ID" value="XM_003058353.2"/>
</dbReference>
<dbReference type="OrthoDB" id="10003551at2759"/>
<evidence type="ECO:0000313" key="6">
    <source>
        <dbReference type="EMBL" id="EEH56854.1"/>
    </source>
</evidence>
<comment type="function">
    <text evidence="5">Ubiquitin-like protein involved in cytoplasm to vacuole transport (Cvt) and autophagic vesicle formation.</text>
</comment>